<dbReference type="Pfam" id="PF08818">
    <property type="entry name" value="DUF1801"/>
    <property type="match status" value="1"/>
</dbReference>
<organism evidence="2">
    <name type="scientific">uncultured Eubacteriales bacterium</name>
    <dbReference type="NCBI Taxonomy" id="172733"/>
    <lineage>
        <taxon>Bacteria</taxon>
        <taxon>Bacillati</taxon>
        <taxon>Bacillota</taxon>
        <taxon>Clostridia</taxon>
        <taxon>Eubacteriales</taxon>
        <taxon>environmental samples</taxon>
    </lineage>
</organism>
<protein>
    <recommendedName>
        <fullName evidence="1">YdhG-like domain-containing protein</fullName>
    </recommendedName>
</protein>
<reference evidence="2" key="1">
    <citation type="submission" date="2016-04" db="EMBL/GenBank/DDBJ databases">
        <authorList>
            <person name="Evans L.H."/>
            <person name="Alamgir A."/>
            <person name="Owens N."/>
            <person name="Weber N.D."/>
            <person name="Virtaneva K."/>
            <person name="Barbian K."/>
            <person name="Babar A."/>
            <person name="Rosenke K."/>
        </authorList>
    </citation>
    <scope>NUCLEOTIDE SEQUENCE</scope>
    <source>
        <strain evidence="2">86</strain>
    </source>
</reference>
<proteinExistence type="predicted"/>
<dbReference type="Gene3D" id="3.90.1150.200">
    <property type="match status" value="1"/>
</dbReference>
<name>A0A212J5V5_9FIRM</name>
<feature type="domain" description="YdhG-like" evidence="1">
    <location>
        <begin position="39"/>
        <end position="127"/>
    </location>
</feature>
<dbReference type="SUPFAM" id="SSF159888">
    <property type="entry name" value="YdhG-like"/>
    <property type="match status" value="1"/>
</dbReference>
<evidence type="ECO:0000259" key="1">
    <source>
        <dbReference type="Pfam" id="PF08818"/>
    </source>
</evidence>
<dbReference type="AlphaFoldDB" id="A0A212J5V5"/>
<accession>A0A212J5V5</accession>
<evidence type="ECO:0000313" key="2">
    <source>
        <dbReference type="EMBL" id="SBV94784.1"/>
    </source>
</evidence>
<sequence>MWKCPECGRAFQSADQHHFCEKYPTTIDTYIAAQPEGVQPLLNSVRDTLRAALPDAEERISWRMPTYWRGRNIIHFASFKNHLGLYPGAQAMAHFSDRLTEYNTSKGTLQLPYGRPLPLELIIEIAKWCYAENHY</sequence>
<dbReference type="InterPro" id="IPR014922">
    <property type="entry name" value="YdhG-like"/>
</dbReference>
<dbReference type="EMBL" id="FLUN01000001">
    <property type="protein sequence ID" value="SBV94784.1"/>
    <property type="molecule type" value="Genomic_DNA"/>
</dbReference>
<gene>
    <name evidence="2" type="ORF">KL86CLO1_10560</name>
</gene>